<dbReference type="CDD" id="cd00093">
    <property type="entry name" value="HTH_XRE"/>
    <property type="match status" value="1"/>
</dbReference>
<dbReference type="InterPro" id="IPR010982">
    <property type="entry name" value="Lambda_DNA-bd_dom_sf"/>
</dbReference>
<reference evidence="8 9" key="2">
    <citation type="submission" date="2018-06" db="EMBL/GenBank/DDBJ databases">
        <authorList>
            <consortium name="Pathogen Informatics"/>
            <person name="Doyle S."/>
        </authorList>
    </citation>
    <scope>NUCLEOTIDE SEQUENCE [LARGE SCALE GENOMIC DNA]</scope>
    <source>
        <strain evidence="5 8">NCTC10975</strain>
        <strain evidence="6 9">NCTC11938</strain>
    </source>
</reference>
<reference evidence="3 7" key="1">
    <citation type="submission" date="2017-05" db="EMBL/GenBank/DDBJ databases">
        <title>Whole genome sequencing of Proteus mirabilis AR_0155.</title>
        <authorList>
            <person name="Conlan S."/>
            <person name="Thomas P.J."/>
            <person name="Mullikin J."/>
            <person name="Frank K.M."/>
            <person name="Segre J.A."/>
        </authorList>
    </citation>
    <scope>NUCLEOTIDE SEQUENCE [LARGE SCALE GENOMIC DNA]</scope>
    <source>
        <strain evidence="3 7">AR_0155</strain>
    </source>
</reference>
<sequence length="105" mass="12411">MIDSSKTINFRIGQRIRHLRKNLKYSGKLFAKELGISQQQLSRYERGTNRISIEFVYLITEKFDVHISYFLQSNYMINIEQQRNIQEKNSLLIAEACIKNGTNRP</sequence>
<dbReference type="EMBL" id="UAUE01000011">
    <property type="protein sequence ID" value="SPY95992.1"/>
    <property type="molecule type" value="Genomic_DNA"/>
</dbReference>
<dbReference type="AlphaFoldDB" id="A0A1Z1SSG3"/>
<dbReference type="SUPFAM" id="SSF47413">
    <property type="entry name" value="lambda repressor-like DNA-binding domains"/>
    <property type="match status" value="1"/>
</dbReference>
<dbReference type="EMBL" id="ABKSPD020000009">
    <property type="protein sequence ID" value="EKW9776831.1"/>
    <property type="molecule type" value="Genomic_DNA"/>
</dbReference>
<evidence type="ECO:0000313" key="9">
    <source>
        <dbReference type="Proteomes" id="UP000254191"/>
    </source>
</evidence>
<dbReference type="GO" id="GO:0003677">
    <property type="term" value="F:DNA binding"/>
    <property type="evidence" value="ECO:0007669"/>
    <property type="project" value="UniProtKB-KW"/>
</dbReference>
<dbReference type="Proteomes" id="UP000251485">
    <property type="component" value="Unassembled WGS sequence"/>
</dbReference>
<feature type="domain" description="HTH cro/C1-type" evidence="2">
    <location>
        <begin position="16"/>
        <end position="70"/>
    </location>
</feature>
<evidence type="ECO:0000256" key="1">
    <source>
        <dbReference type="ARBA" id="ARBA00023125"/>
    </source>
</evidence>
<evidence type="ECO:0000313" key="8">
    <source>
        <dbReference type="Proteomes" id="UP000251485"/>
    </source>
</evidence>
<keyword evidence="1" id="KW-0238">DNA-binding</keyword>
<dbReference type="PROSITE" id="PS50943">
    <property type="entry name" value="HTH_CROC1"/>
    <property type="match status" value="1"/>
</dbReference>
<evidence type="ECO:0000313" key="6">
    <source>
        <dbReference type="EMBL" id="SUC38706.1"/>
    </source>
</evidence>
<dbReference type="Gene3D" id="1.10.260.40">
    <property type="entry name" value="lambda repressor-like DNA-binding domains"/>
    <property type="match status" value="1"/>
</dbReference>
<dbReference type="EMBL" id="CP021694">
    <property type="protein sequence ID" value="ARX33336.1"/>
    <property type="molecule type" value="Genomic_DNA"/>
</dbReference>
<dbReference type="OMA" id="TINFRIG"/>
<name>A0A1Z1SSG3_PROMI</name>
<evidence type="ECO:0000313" key="5">
    <source>
        <dbReference type="EMBL" id="SPY95992.1"/>
    </source>
</evidence>
<evidence type="ECO:0000313" key="3">
    <source>
        <dbReference type="EMBL" id="ARX33336.1"/>
    </source>
</evidence>
<proteinExistence type="predicted"/>
<gene>
    <name evidence="5" type="primary">pezA</name>
    <name evidence="3" type="ORF">AM402_03960</name>
    <name evidence="5" type="ORF">NCTC10975_01691</name>
    <name evidence="6" type="ORF">NCTC11938_02977</name>
    <name evidence="4" type="ORF">PW210_002674</name>
</gene>
<evidence type="ECO:0000259" key="2">
    <source>
        <dbReference type="PROSITE" id="PS50943"/>
    </source>
</evidence>
<evidence type="ECO:0000313" key="4">
    <source>
        <dbReference type="EMBL" id="EKW9776831.1"/>
    </source>
</evidence>
<dbReference type="RefSeq" id="WP_004245886.1">
    <property type="nucleotide sequence ID" value="NZ_ABFCQN020000040.1"/>
</dbReference>
<dbReference type="PANTHER" id="PTHR46558">
    <property type="entry name" value="TRACRIPTIONAL REGULATORY PROTEIN-RELATED-RELATED"/>
    <property type="match status" value="1"/>
</dbReference>
<protein>
    <submittedName>
        <fullName evidence="5">Fimbrial operon regulator</fullName>
    </submittedName>
    <submittedName>
        <fullName evidence="3 4">Transcriptional regulator</fullName>
    </submittedName>
</protein>
<dbReference type="Pfam" id="PF01381">
    <property type="entry name" value="HTH_3"/>
    <property type="match status" value="1"/>
</dbReference>
<dbReference type="Proteomes" id="UP001171165">
    <property type="component" value="Unassembled WGS sequence"/>
</dbReference>
<organism evidence="4 10">
    <name type="scientific">Proteus mirabilis</name>
    <dbReference type="NCBI Taxonomy" id="584"/>
    <lineage>
        <taxon>Bacteria</taxon>
        <taxon>Pseudomonadati</taxon>
        <taxon>Pseudomonadota</taxon>
        <taxon>Gammaproteobacteria</taxon>
        <taxon>Enterobacterales</taxon>
        <taxon>Morganellaceae</taxon>
        <taxon>Proteus</taxon>
    </lineage>
</organism>
<dbReference type="STRING" id="584.AOUC001_01830"/>
<dbReference type="Proteomes" id="UP000254191">
    <property type="component" value="Unassembled WGS sequence"/>
</dbReference>
<dbReference type="EMBL" id="UGTS01000005">
    <property type="protein sequence ID" value="SUC38706.1"/>
    <property type="molecule type" value="Genomic_DNA"/>
</dbReference>
<dbReference type="Proteomes" id="UP000195540">
    <property type="component" value="Chromosome"/>
</dbReference>
<dbReference type="SMART" id="SM00530">
    <property type="entry name" value="HTH_XRE"/>
    <property type="match status" value="1"/>
</dbReference>
<dbReference type="PANTHER" id="PTHR46558:SF11">
    <property type="entry name" value="HTH-TYPE TRANSCRIPTIONAL REGULATOR XRE"/>
    <property type="match status" value="1"/>
</dbReference>
<dbReference type="InterPro" id="IPR001387">
    <property type="entry name" value="Cro/C1-type_HTH"/>
</dbReference>
<accession>A0A1Z1SSG3</accession>
<dbReference type="OrthoDB" id="5683219at2"/>
<dbReference type="GeneID" id="6802232"/>
<reference evidence="4" key="3">
    <citation type="submission" date="2023-06" db="EMBL/GenBank/DDBJ databases">
        <authorList>
            <consortium name="Clinical and Environmental Microbiology Branch: Whole genome sequencing antimicrobial resistance pathogens in the healthcare setting"/>
        </authorList>
    </citation>
    <scope>NUCLEOTIDE SEQUENCE</scope>
    <source>
        <strain evidence="4">Microbial</strain>
    </source>
</reference>
<evidence type="ECO:0000313" key="7">
    <source>
        <dbReference type="Proteomes" id="UP000195540"/>
    </source>
</evidence>
<evidence type="ECO:0000313" key="10">
    <source>
        <dbReference type="Proteomes" id="UP001171165"/>
    </source>
</evidence>